<sequence>MSVEWVPSRRGASCGTPTSVVTVPPRQAPSMIEVISTSTTNDTVLRHSVRLFRQCQRYIWLSGQRRRELCCLCNDINSAQSFHLLPLLFRTLKESVLPLTLLVWQRCCVETSRGAQTEATSTVGVLRSGLVGRCLLGNSWCNLFSAQTLFRLYLAYV</sequence>
<evidence type="ECO:0000313" key="1">
    <source>
        <dbReference type="EMBL" id="KAL5104054.1"/>
    </source>
</evidence>
<dbReference type="Proteomes" id="UP001651158">
    <property type="component" value="Unassembled WGS sequence"/>
</dbReference>
<dbReference type="EMBL" id="JAKROA010000014">
    <property type="protein sequence ID" value="KAL5104054.1"/>
    <property type="molecule type" value="Genomic_DNA"/>
</dbReference>
<protein>
    <submittedName>
        <fullName evidence="1">Uncharacterized protein</fullName>
    </submittedName>
</protein>
<comment type="caution">
    <text evidence="1">The sequence shown here is derived from an EMBL/GenBank/DDBJ whole genome shotgun (WGS) entry which is preliminary data.</text>
</comment>
<name>A0ABR4Q342_9CEST</name>
<keyword evidence="2" id="KW-1185">Reference proteome</keyword>
<organism evidence="1 2">
    <name type="scientific">Taenia crassiceps</name>
    <dbReference type="NCBI Taxonomy" id="6207"/>
    <lineage>
        <taxon>Eukaryota</taxon>
        <taxon>Metazoa</taxon>
        <taxon>Spiralia</taxon>
        <taxon>Lophotrochozoa</taxon>
        <taxon>Platyhelminthes</taxon>
        <taxon>Cestoda</taxon>
        <taxon>Eucestoda</taxon>
        <taxon>Cyclophyllidea</taxon>
        <taxon>Taeniidae</taxon>
        <taxon>Taenia</taxon>
    </lineage>
</organism>
<proteinExistence type="predicted"/>
<evidence type="ECO:0000313" key="2">
    <source>
        <dbReference type="Proteomes" id="UP001651158"/>
    </source>
</evidence>
<reference evidence="1 2" key="1">
    <citation type="journal article" date="2022" name="Front. Cell. Infect. Microbiol.">
        <title>The Genomes of Two Strains of Taenia crassiceps the Animal Model for the Study of Human Cysticercosis.</title>
        <authorList>
            <person name="Bobes R.J."/>
            <person name="Estrada K."/>
            <person name="Rios-Valencia D.G."/>
            <person name="Calderon-Gallegos A."/>
            <person name="de la Torre P."/>
            <person name="Carrero J.C."/>
            <person name="Sanchez-Flores A."/>
            <person name="Laclette J.P."/>
        </authorList>
    </citation>
    <scope>NUCLEOTIDE SEQUENCE [LARGE SCALE GENOMIC DNA]</scope>
    <source>
        <strain evidence="1">WFUcys</strain>
    </source>
</reference>
<gene>
    <name evidence="1" type="ORF">TcWFU_001781</name>
</gene>
<accession>A0ABR4Q342</accession>